<reference evidence="2" key="1">
    <citation type="submission" date="2019-08" db="EMBL/GenBank/DDBJ databases">
        <authorList>
            <person name="Kucharzyk K."/>
            <person name="Murdoch R.W."/>
            <person name="Higgins S."/>
            <person name="Loffler F."/>
        </authorList>
    </citation>
    <scope>NUCLEOTIDE SEQUENCE</scope>
</reference>
<dbReference type="PANTHER" id="PTHR30345">
    <property type="entry name" value="RIBOSE-5-PHOSPHATE ISOMERASE B"/>
    <property type="match status" value="1"/>
</dbReference>
<dbReference type="NCBIfam" id="NF004051">
    <property type="entry name" value="PRK05571.1"/>
    <property type="match status" value="1"/>
</dbReference>
<dbReference type="PANTHER" id="PTHR30345:SF0">
    <property type="entry name" value="DNA DAMAGE-REPAIR_TOLERATION PROTEIN DRT102"/>
    <property type="match status" value="1"/>
</dbReference>
<evidence type="ECO:0000256" key="1">
    <source>
        <dbReference type="ARBA" id="ARBA00023235"/>
    </source>
</evidence>
<dbReference type="GO" id="GO:0009052">
    <property type="term" value="P:pentose-phosphate shunt, non-oxidative branch"/>
    <property type="evidence" value="ECO:0007669"/>
    <property type="project" value="TreeGrafter"/>
</dbReference>
<keyword evidence="1 2" id="KW-0413">Isomerase</keyword>
<dbReference type="NCBIfam" id="TIGR01120">
    <property type="entry name" value="rpiB"/>
    <property type="match status" value="1"/>
</dbReference>
<dbReference type="GO" id="GO:0004751">
    <property type="term" value="F:ribose-5-phosphate isomerase activity"/>
    <property type="evidence" value="ECO:0007669"/>
    <property type="project" value="UniProtKB-EC"/>
</dbReference>
<gene>
    <name evidence="2" type="primary">rpiB_25</name>
    <name evidence="2" type="ORF">SDC9_144862</name>
</gene>
<dbReference type="GO" id="GO:0019316">
    <property type="term" value="P:D-allose catabolic process"/>
    <property type="evidence" value="ECO:0007669"/>
    <property type="project" value="TreeGrafter"/>
</dbReference>
<dbReference type="SUPFAM" id="SSF89623">
    <property type="entry name" value="Ribose/Galactose isomerase RpiB/AlsB"/>
    <property type="match status" value="1"/>
</dbReference>
<dbReference type="NCBIfam" id="TIGR00689">
    <property type="entry name" value="rpiB_lacA_lacB"/>
    <property type="match status" value="1"/>
</dbReference>
<dbReference type="EMBL" id="VSSQ01043920">
    <property type="protein sequence ID" value="MPM97685.1"/>
    <property type="molecule type" value="Genomic_DNA"/>
</dbReference>
<protein>
    <submittedName>
        <fullName evidence="2">Ribose-5-phosphate isomerase B</fullName>
        <ecNumber evidence="2">5.3.1.6</ecNumber>
    </submittedName>
</protein>
<proteinExistence type="predicted"/>
<dbReference type="AlphaFoldDB" id="A0A645E883"/>
<name>A0A645E883_9ZZZZ</name>
<organism evidence="2">
    <name type="scientific">bioreactor metagenome</name>
    <dbReference type="NCBI Taxonomy" id="1076179"/>
    <lineage>
        <taxon>unclassified sequences</taxon>
        <taxon>metagenomes</taxon>
        <taxon>ecological metagenomes</taxon>
    </lineage>
</organism>
<accession>A0A645E883</accession>
<sequence length="148" mass="16106">MNADEKILGIAADHAGYELKETIKKELADMGYTFKDFGTFSAESMDYPDVAHPLATAVAAGELKRGIAICGSGNGISMVLNKHANVRAALCWNEEIASLARQHNDANICSLPARFIPENLAISIVKIFLTTDFEGGRHQKRVNKVNCQ</sequence>
<comment type="caution">
    <text evidence="2">The sequence shown here is derived from an EMBL/GenBank/DDBJ whole genome shotgun (WGS) entry which is preliminary data.</text>
</comment>
<dbReference type="InterPro" id="IPR003500">
    <property type="entry name" value="RpiB_LacA_LacB"/>
</dbReference>
<dbReference type="InterPro" id="IPR004785">
    <property type="entry name" value="RpiB"/>
</dbReference>
<dbReference type="EC" id="5.3.1.6" evidence="2"/>
<dbReference type="InterPro" id="IPR036569">
    <property type="entry name" value="RpiB_LacA_LacB_sf"/>
</dbReference>
<dbReference type="Pfam" id="PF02502">
    <property type="entry name" value="LacAB_rpiB"/>
    <property type="match status" value="1"/>
</dbReference>
<evidence type="ECO:0000313" key="2">
    <source>
        <dbReference type="EMBL" id="MPM97685.1"/>
    </source>
</evidence>
<dbReference type="PIRSF" id="PIRSF005384">
    <property type="entry name" value="RpiB_LacA_B"/>
    <property type="match status" value="1"/>
</dbReference>
<dbReference type="Gene3D" id="3.40.1400.10">
    <property type="entry name" value="Sugar-phosphate isomerase, RpiB/LacA/LacB"/>
    <property type="match status" value="1"/>
</dbReference>